<dbReference type="CDD" id="cd01127">
    <property type="entry name" value="TrwB_TraG_TraD_VirD4"/>
    <property type="match status" value="1"/>
</dbReference>
<evidence type="ECO:0000256" key="2">
    <source>
        <dbReference type="ARBA" id="ARBA00022475"/>
    </source>
</evidence>
<keyword evidence="2" id="KW-1003">Cell membrane</keyword>
<reference evidence="8 9" key="1">
    <citation type="submission" date="2019-09" db="EMBL/GenBank/DDBJ databases">
        <authorList>
            <person name="Depoorter E."/>
        </authorList>
    </citation>
    <scope>NUCLEOTIDE SEQUENCE [LARGE SCALE GENOMIC DNA]</scope>
    <source>
        <strain evidence="8">LMG 23254</strain>
    </source>
</reference>
<dbReference type="GO" id="GO:0005886">
    <property type="term" value="C:plasma membrane"/>
    <property type="evidence" value="ECO:0007669"/>
    <property type="project" value="UniProtKB-SubCell"/>
</dbReference>
<dbReference type="Pfam" id="PF10412">
    <property type="entry name" value="TrwB_AAD_bind"/>
    <property type="match status" value="1"/>
</dbReference>
<evidence type="ECO:0000313" key="8">
    <source>
        <dbReference type="EMBL" id="VWC40751.1"/>
    </source>
</evidence>
<accession>A0A6P2S7C9</accession>
<feature type="transmembrane region" description="Helical" evidence="6">
    <location>
        <begin position="59"/>
        <end position="82"/>
    </location>
</feature>
<dbReference type="Gene3D" id="3.40.50.300">
    <property type="entry name" value="P-loop containing nucleotide triphosphate hydrolases"/>
    <property type="match status" value="2"/>
</dbReference>
<dbReference type="AlphaFoldDB" id="A0A6P2S7C9"/>
<organism evidence="8 9">
    <name type="scientific">Burkholderia lata (strain ATCC 17760 / DSM 23089 / LMG 22485 / NCIMB 9086 / R18194 / 383)</name>
    <dbReference type="NCBI Taxonomy" id="482957"/>
    <lineage>
        <taxon>Bacteria</taxon>
        <taxon>Pseudomonadati</taxon>
        <taxon>Pseudomonadota</taxon>
        <taxon>Betaproteobacteria</taxon>
        <taxon>Burkholderiales</taxon>
        <taxon>Burkholderiaceae</taxon>
        <taxon>Burkholderia</taxon>
        <taxon>Burkholderia cepacia complex</taxon>
    </lineage>
</organism>
<comment type="subcellular location">
    <subcellularLocation>
        <location evidence="1">Cell membrane</location>
        <topology evidence="1">Multi-pass membrane protein</topology>
    </subcellularLocation>
</comment>
<dbReference type="RefSeq" id="WP_175035010.1">
    <property type="nucleotide sequence ID" value="NZ_CABVPW010000048.1"/>
</dbReference>
<dbReference type="PANTHER" id="PTHR37937:SF1">
    <property type="entry name" value="CONJUGATIVE TRANSFER: DNA TRANSPORT"/>
    <property type="match status" value="1"/>
</dbReference>
<evidence type="ECO:0000256" key="6">
    <source>
        <dbReference type="SAM" id="Phobius"/>
    </source>
</evidence>
<evidence type="ECO:0000256" key="3">
    <source>
        <dbReference type="ARBA" id="ARBA00022692"/>
    </source>
</evidence>
<keyword evidence="4 6" id="KW-1133">Transmembrane helix</keyword>
<name>A0A6P2S7C9_BURL3</name>
<dbReference type="EMBL" id="CABVPW010000048">
    <property type="protein sequence ID" value="VWC40751.1"/>
    <property type="molecule type" value="Genomic_DNA"/>
</dbReference>
<sequence length="544" mass="61147">MSAGSRRYDDRHKGLMFLLVLLGSVGTWFWAAQRLYTLPHDQLAKALYYAALSTPHTPLLWVPTTLVFIYGMIVFAVLAVYFRSGFEGADFAIFLRGATMASPAQLRDMTRNWFSPQLILGGIPVPIKIESQHYSFTGSTGSGKSQAIAEYIESALARGKPRWYRPWAKPERIVCVDPNGAFMEKFYLPGDIIINPFDERSRSWGIYNEIRVPFDVELFAVSVIPKSPSTEQEVWNAMARTITAEVMLKLWRLNRGTTDHLVYWLTMAPNEQLQEMLADTAAAGMFHGAEETLGSVRTVLTRYITPHKFLAAIETAQKEFSFRDWLDNGTGNVWITWREDQLSALKPLISCQFDVLCAAALSAPANRKRPATHLVADELDSLEKLNYVVQAGTKGRKHKLYIAAGFQSYAQLDDTNGKQAALTLRNSFRNTLSFGIADMDTYTAGEISKGLGEHEVIRKRETGGKSPTTTYDKEREPLVMPSQIHNLPDLTGYVKLSGRHPIARVTLQYKDRPKVIEPIVMAKNVWTTAPDFDSVSTLNFARDE</sequence>
<gene>
    <name evidence="8" type="ORF">BLA23254_06950</name>
</gene>
<dbReference type="SUPFAM" id="SSF52540">
    <property type="entry name" value="P-loop containing nucleoside triphosphate hydrolases"/>
    <property type="match status" value="1"/>
</dbReference>
<feature type="domain" description="Type IV secretion system coupling protein TraD DNA-binding" evidence="7">
    <location>
        <begin position="118"/>
        <end position="508"/>
    </location>
</feature>
<keyword evidence="3 6" id="KW-0812">Transmembrane</keyword>
<dbReference type="InterPro" id="IPR019476">
    <property type="entry name" value="T4SS_TraD_DNA-bd"/>
</dbReference>
<feature type="transmembrane region" description="Helical" evidence="6">
    <location>
        <begin position="12"/>
        <end position="31"/>
    </location>
</feature>
<proteinExistence type="predicted"/>
<evidence type="ECO:0000259" key="7">
    <source>
        <dbReference type="Pfam" id="PF10412"/>
    </source>
</evidence>
<dbReference type="InterPro" id="IPR027417">
    <property type="entry name" value="P-loop_NTPase"/>
</dbReference>
<evidence type="ECO:0000256" key="4">
    <source>
        <dbReference type="ARBA" id="ARBA00022989"/>
    </source>
</evidence>
<evidence type="ECO:0000256" key="5">
    <source>
        <dbReference type="ARBA" id="ARBA00023136"/>
    </source>
</evidence>
<protein>
    <submittedName>
        <fullName evidence="8">Putative TraD conjugative transfer protein</fullName>
    </submittedName>
</protein>
<evidence type="ECO:0000313" key="9">
    <source>
        <dbReference type="Proteomes" id="UP000494218"/>
    </source>
</evidence>
<dbReference type="InterPro" id="IPR051539">
    <property type="entry name" value="T4SS-coupling_protein"/>
</dbReference>
<dbReference type="Proteomes" id="UP000494218">
    <property type="component" value="Unassembled WGS sequence"/>
</dbReference>
<dbReference type="PANTHER" id="PTHR37937">
    <property type="entry name" value="CONJUGATIVE TRANSFER: DNA TRANSPORT"/>
    <property type="match status" value="1"/>
</dbReference>
<keyword evidence="5 6" id="KW-0472">Membrane</keyword>
<evidence type="ECO:0000256" key="1">
    <source>
        <dbReference type="ARBA" id="ARBA00004651"/>
    </source>
</evidence>